<protein>
    <submittedName>
        <fullName evidence="1">Uncharacterized protein</fullName>
    </submittedName>
</protein>
<sequence length="85" mass="10182">MQKPYRRSKRDRLVPFAGKRTAHVHELQRGMPEEQSHTTFYFNGSVIMDCTILHDFEVWRPGTYHVRGSHLSQCFRRDGQYLWLS</sequence>
<dbReference type="EMBL" id="JARK01001340">
    <property type="protein sequence ID" value="EYC31092.1"/>
    <property type="molecule type" value="Genomic_DNA"/>
</dbReference>
<evidence type="ECO:0000313" key="1">
    <source>
        <dbReference type="EMBL" id="EYC31092.1"/>
    </source>
</evidence>
<reference evidence="2" key="1">
    <citation type="journal article" date="2015" name="Nat. Genet.">
        <title>The genome and transcriptome of the zoonotic hookworm Ancylostoma ceylanicum identify infection-specific gene families.</title>
        <authorList>
            <person name="Schwarz E.M."/>
            <person name="Hu Y."/>
            <person name="Antoshechkin I."/>
            <person name="Miller M.M."/>
            <person name="Sternberg P.W."/>
            <person name="Aroian R.V."/>
        </authorList>
    </citation>
    <scope>NUCLEOTIDE SEQUENCE</scope>
    <source>
        <strain evidence="2">HY135</strain>
    </source>
</reference>
<dbReference type="Proteomes" id="UP000024635">
    <property type="component" value="Unassembled WGS sequence"/>
</dbReference>
<proteinExistence type="predicted"/>
<gene>
    <name evidence="1" type="primary">Acey_s0004.g1954</name>
    <name evidence="1" type="ORF">Y032_0004g1954</name>
</gene>
<dbReference type="AlphaFoldDB" id="A0A016VVQ7"/>
<accession>A0A016VVQ7</accession>
<organism evidence="1 2">
    <name type="scientific">Ancylostoma ceylanicum</name>
    <dbReference type="NCBI Taxonomy" id="53326"/>
    <lineage>
        <taxon>Eukaryota</taxon>
        <taxon>Metazoa</taxon>
        <taxon>Ecdysozoa</taxon>
        <taxon>Nematoda</taxon>
        <taxon>Chromadorea</taxon>
        <taxon>Rhabditida</taxon>
        <taxon>Rhabditina</taxon>
        <taxon>Rhabditomorpha</taxon>
        <taxon>Strongyloidea</taxon>
        <taxon>Ancylostomatidae</taxon>
        <taxon>Ancylostomatinae</taxon>
        <taxon>Ancylostoma</taxon>
    </lineage>
</organism>
<comment type="caution">
    <text evidence="1">The sequence shown here is derived from an EMBL/GenBank/DDBJ whole genome shotgun (WGS) entry which is preliminary data.</text>
</comment>
<evidence type="ECO:0000313" key="2">
    <source>
        <dbReference type="Proteomes" id="UP000024635"/>
    </source>
</evidence>
<name>A0A016VVQ7_9BILA</name>
<keyword evidence="2" id="KW-1185">Reference proteome</keyword>